<dbReference type="PROSITE" id="PS50005">
    <property type="entry name" value="TPR"/>
    <property type="match status" value="7"/>
</dbReference>
<dbReference type="GO" id="GO:0016740">
    <property type="term" value="F:transferase activity"/>
    <property type="evidence" value="ECO:0007669"/>
    <property type="project" value="UniProtKB-KW"/>
</dbReference>
<keyword evidence="1" id="KW-0677">Repeat</keyword>
<feature type="repeat" description="TPR" evidence="3">
    <location>
        <begin position="247"/>
        <end position="280"/>
    </location>
</feature>
<dbReference type="EMBL" id="SFAZ01000117">
    <property type="protein sequence ID" value="TRU76029.1"/>
    <property type="molecule type" value="Genomic_DNA"/>
</dbReference>
<dbReference type="InterPro" id="IPR027417">
    <property type="entry name" value="P-loop_NTPase"/>
</dbReference>
<dbReference type="InterPro" id="IPR051685">
    <property type="entry name" value="Ycf3/AcsC/BcsC/TPR_MFPF"/>
</dbReference>
<dbReference type="Gene3D" id="1.25.40.10">
    <property type="entry name" value="Tetratricopeptide repeat domain"/>
    <property type="match status" value="2"/>
</dbReference>
<dbReference type="PANTHER" id="PTHR44943">
    <property type="entry name" value="CELLULOSE SYNTHASE OPERON PROTEIN C"/>
    <property type="match status" value="1"/>
</dbReference>
<accession>A0A552HXU0</accession>
<evidence type="ECO:0000256" key="3">
    <source>
        <dbReference type="PROSITE-ProRule" id="PRU00339"/>
    </source>
</evidence>
<evidence type="ECO:0000256" key="1">
    <source>
        <dbReference type="ARBA" id="ARBA00022737"/>
    </source>
</evidence>
<dbReference type="SUPFAM" id="SSF48452">
    <property type="entry name" value="TPR-like"/>
    <property type="match status" value="2"/>
</dbReference>
<reference evidence="4 5" key="1">
    <citation type="submission" date="2019-01" db="EMBL/GenBank/DDBJ databases">
        <title>Coherence of Microcystis species and biogeography revealed through population genomics.</title>
        <authorList>
            <person name="Perez-Carrascal O.M."/>
            <person name="Terrat Y."/>
            <person name="Giani A."/>
            <person name="Fortin N."/>
            <person name="Tromas N."/>
            <person name="Shapiro B.J."/>
        </authorList>
    </citation>
    <scope>NUCLEOTIDE SEQUENCE [LARGE SCALE GENOMIC DNA]</scope>
    <source>
        <strain evidence="4">Mv_BB_P_19951000_S68D</strain>
    </source>
</reference>
<dbReference type="InterPro" id="IPR011990">
    <property type="entry name" value="TPR-like_helical_dom_sf"/>
</dbReference>
<dbReference type="AlphaFoldDB" id="A0A552HXU0"/>
<keyword evidence="2 3" id="KW-0802">TPR repeat</keyword>
<dbReference type="Gene3D" id="3.40.50.300">
    <property type="entry name" value="P-loop containing nucleotide triphosphate hydrolases"/>
    <property type="match status" value="1"/>
</dbReference>
<dbReference type="Pfam" id="PF07719">
    <property type="entry name" value="TPR_2"/>
    <property type="match status" value="1"/>
</dbReference>
<feature type="repeat" description="TPR" evidence="3">
    <location>
        <begin position="77"/>
        <end position="110"/>
    </location>
</feature>
<dbReference type="InterPro" id="IPR019734">
    <property type="entry name" value="TPR_rpt"/>
</dbReference>
<protein>
    <submittedName>
        <fullName evidence="4">Sulfotransferase family protein</fullName>
    </submittedName>
</protein>
<evidence type="ECO:0000313" key="4">
    <source>
        <dbReference type="EMBL" id="TRU76029.1"/>
    </source>
</evidence>
<feature type="repeat" description="TPR" evidence="3">
    <location>
        <begin position="145"/>
        <end position="178"/>
    </location>
</feature>
<dbReference type="Pfam" id="PF13432">
    <property type="entry name" value="TPR_16"/>
    <property type="match status" value="3"/>
</dbReference>
<feature type="repeat" description="TPR" evidence="3">
    <location>
        <begin position="315"/>
        <end position="348"/>
    </location>
</feature>
<dbReference type="InterPro" id="IPR013105">
    <property type="entry name" value="TPR_2"/>
</dbReference>
<gene>
    <name evidence="4" type="ORF">EWV77_07615</name>
</gene>
<name>A0A552HXU0_MICVR</name>
<dbReference type="Pfam" id="PF13469">
    <property type="entry name" value="Sulfotransfer_3"/>
    <property type="match status" value="1"/>
</dbReference>
<feature type="repeat" description="TPR" evidence="3">
    <location>
        <begin position="213"/>
        <end position="246"/>
    </location>
</feature>
<keyword evidence="4" id="KW-0808">Transferase</keyword>
<proteinExistence type="predicted"/>
<sequence length="740" mass="82882">MRSKSTKTTGITIETGFDRLRTGRLQEAAAIANQLLSSNPNHHGALNLSGLIALNQGEKEQAVRLLHRAVKLKPREPIYQCNLGAAYHQSHRYNEAISACQKALKLRPNYPNALTTLASTYFAAEQYREALTTYEQAIAIAPEQALLHAYRADTLRELGRIHAAIEAYQQALNLSPDLPHAIGNFGLTLLAVGQPERALEYCRRAAESEAKNSQAWMNLGTVFRTLGQLEAAMDAYGKAYDLNPDSAMLCTLIGGIWQEVSELPQALTWYDRALAIEPERLDSRCAFAGAILDLGDSATAITRYKEIIEQHSDYGEAYSGLSQALWEDGDAEEAVAVAYRAVELKPENAGLRAHLASILASAGDVESANAANREALAVNPNCIPALVNLAQNLRGKLPPEDAQQMETLLEAKWAREGIQSALHFGLAHYYDGCKNYGQAATHAIAANKLHTAHKQERGWDYNPDDYAQYIDQLIAHFTPEFFQRTQGMGNPSTAPVFIVGMPRSGTTLTEQILASHPQVFGAGERNFAGNCFNSLPSLMGHPGSTTVWDCLQQLGQPQILHLADWHLAQLEQLLTKAGTERENVQRIVDKMPDNYSLLGWIVTAFPNAKIIHCRRDVRDVAVSCWMTQFKSIRWAFDLTHIAERIQQYWRIMEHWRRVLPVPMLEIDYEETVDQQTAQTVRLLDFIGLEWDDACMQFHKTDRLVRTASVTQVRQPIYKRSVERWRSYEEALQPLLERLTI</sequence>
<dbReference type="SMART" id="SM00028">
    <property type="entry name" value="TPR"/>
    <property type="match status" value="10"/>
</dbReference>
<dbReference type="SUPFAM" id="SSF52540">
    <property type="entry name" value="P-loop containing nucleoside triphosphate hydrolases"/>
    <property type="match status" value="1"/>
</dbReference>
<dbReference type="PANTHER" id="PTHR44943:SF8">
    <property type="entry name" value="TPR REPEAT-CONTAINING PROTEIN MJ0263"/>
    <property type="match status" value="1"/>
</dbReference>
<dbReference type="Pfam" id="PF13424">
    <property type="entry name" value="TPR_12"/>
    <property type="match status" value="1"/>
</dbReference>
<evidence type="ECO:0000313" key="5">
    <source>
        <dbReference type="Proteomes" id="UP000320674"/>
    </source>
</evidence>
<organism evidence="4 5">
    <name type="scientific">Microcystis viridis Mv_BB_P_19951000_S68D</name>
    <dbReference type="NCBI Taxonomy" id="2486270"/>
    <lineage>
        <taxon>Bacteria</taxon>
        <taxon>Bacillati</taxon>
        <taxon>Cyanobacteriota</taxon>
        <taxon>Cyanophyceae</taxon>
        <taxon>Oscillatoriophycideae</taxon>
        <taxon>Chroococcales</taxon>
        <taxon>Microcystaceae</taxon>
        <taxon>Microcystis</taxon>
    </lineage>
</organism>
<evidence type="ECO:0000256" key="2">
    <source>
        <dbReference type="ARBA" id="ARBA00022803"/>
    </source>
</evidence>
<feature type="repeat" description="TPR" evidence="3">
    <location>
        <begin position="43"/>
        <end position="76"/>
    </location>
</feature>
<comment type="caution">
    <text evidence="4">The sequence shown here is derived from an EMBL/GenBank/DDBJ whole genome shotgun (WGS) entry which is preliminary data.</text>
</comment>
<dbReference type="PROSITE" id="PS50293">
    <property type="entry name" value="TPR_REGION"/>
    <property type="match status" value="2"/>
</dbReference>
<dbReference type="Proteomes" id="UP000320674">
    <property type="component" value="Unassembled WGS sequence"/>
</dbReference>
<feature type="repeat" description="TPR" evidence="3">
    <location>
        <begin position="111"/>
        <end position="144"/>
    </location>
</feature>